<dbReference type="AlphaFoldDB" id="A0A0G0ZFA0"/>
<dbReference type="Proteomes" id="UP000034371">
    <property type="component" value="Unassembled WGS sequence"/>
</dbReference>
<organism evidence="2 3">
    <name type="scientific">Candidatus Roizmanbacteria bacterium GW2011_GWC2_41_7</name>
    <dbReference type="NCBI Taxonomy" id="1618487"/>
    <lineage>
        <taxon>Bacteria</taxon>
        <taxon>Candidatus Roizmaniibacteriota</taxon>
    </lineage>
</organism>
<dbReference type="EMBL" id="LCBY01000054">
    <property type="protein sequence ID" value="KKS20716.1"/>
    <property type="molecule type" value="Genomic_DNA"/>
</dbReference>
<name>A0A0G0ZFA0_9BACT</name>
<reference evidence="2 3" key="1">
    <citation type="journal article" date="2015" name="Nature">
        <title>rRNA introns, odd ribosomes, and small enigmatic genomes across a large radiation of phyla.</title>
        <authorList>
            <person name="Brown C.T."/>
            <person name="Hug L.A."/>
            <person name="Thomas B.C."/>
            <person name="Sharon I."/>
            <person name="Castelle C.J."/>
            <person name="Singh A."/>
            <person name="Wilkins M.J."/>
            <person name="Williams K.H."/>
            <person name="Banfield J.F."/>
        </authorList>
    </citation>
    <scope>NUCLEOTIDE SEQUENCE [LARGE SCALE GENOMIC DNA]</scope>
</reference>
<evidence type="ECO:0000313" key="3">
    <source>
        <dbReference type="Proteomes" id="UP000034371"/>
    </source>
</evidence>
<comment type="caution">
    <text evidence="2">The sequence shown here is derived from an EMBL/GenBank/DDBJ whole genome shotgun (WGS) entry which is preliminary data.</text>
</comment>
<feature type="compositionally biased region" description="Basic residues" evidence="1">
    <location>
        <begin position="12"/>
        <end position="25"/>
    </location>
</feature>
<feature type="non-terminal residue" evidence="2">
    <location>
        <position position="89"/>
    </location>
</feature>
<proteinExistence type="predicted"/>
<gene>
    <name evidence="2" type="ORF">UU78_C0054G0001</name>
</gene>
<protein>
    <submittedName>
        <fullName evidence="2">Uncharacterized protein</fullName>
    </submittedName>
</protein>
<evidence type="ECO:0000256" key="1">
    <source>
        <dbReference type="SAM" id="MobiDB-lite"/>
    </source>
</evidence>
<sequence>MAFKNGDSLDHVRRRKMRVPKRHRQALVAKEPAHGRKVYPRHYKPACEGMPEVVKTEVVEPGYPEYLFAALRTIARTLSPGFLPLKAAG</sequence>
<accession>A0A0G0ZFA0</accession>
<feature type="region of interest" description="Disordered" evidence="1">
    <location>
        <begin position="1"/>
        <end position="25"/>
    </location>
</feature>
<evidence type="ECO:0000313" key="2">
    <source>
        <dbReference type="EMBL" id="KKS20716.1"/>
    </source>
</evidence>